<keyword evidence="6" id="KW-1185">Reference proteome</keyword>
<evidence type="ECO:0000256" key="2">
    <source>
        <dbReference type="ARBA" id="ARBA00022964"/>
    </source>
</evidence>
<dbReference type="GO" id="GO:0008199">
    <property type="term" value="F:ferric iron binding"/>
    <property type="evidence" value="ECO:0007669"/>
    <property type="project" value="InterPro"/>
</dbReference>
<dbReference type="InterPro" id="IPR000627">
    <property type="entry name" value="Intradiol_dOase_C"/>
</dbReference>
<dbReference type="Pfam" id="PF00775">
    <property type="entry name" value="Dioxygenase_C"/>
    <property type="match status" value="1"/>
</dbReference>
<organism evidence="5 6">
    <name type="scientific">Marinobacter algicola DG893</name>
    <dbReference type="NCBI Taxonomy" id="443152"/>
    <lineage>
        <taxon>Bacteria</taxon>
        <taxon>Pseudomonadati</taxon>
        <taxon>Pseudomonadota</taxon>
        <taxon>Gammaproteobacteria</taxon>
        <taxon>Pseudomonadales</taxon>
        <taxon>Marinobacteraceae</taxon>
        <taxon>Marinobacter</taxon>
    </lineage>
</organism>
<accession>A6F015</accession>
<dbReference type="PROSITE" id="PS00083">
    <property type="entry name" value="INTRADIOL_DIOXYGENAS"/>
    <property type="match status" value="1"/>
</dbReference>
<dbReference type="PANTHER" id="PTHR33711">
    <property type="entry name" value="DIOXYGENASE, PUTATIVE (AFU_ORTHOLOGUE AFUA_2G02910)-RELATED"/>
    <property type="match status" value="1"/>
</dbReference>
<evidence type="ECO:0000313" key="5">
    <source>
        <dbReference type="EMBL" id="EDM47928.1"/>
    </source>
</evidence>
<sequence length="199" mass="21999">MSPRQTPSQTIGPFFHYGLNPVEANYPHSQIAGHCLASDQTLGEHIRLTGRVFDGNGAVVEDALLEIWQANAAGRYAHPNDARSNRALDPHFHGFGRCGTGANEQARFTFCTIKPGPAQPGHAPFISVTVFMRGLLNHVYTRIYFDDEAAANAADPVFSSVAPERQVTLLAKRYHTPSGIEYRFDIHMQGDQETVFFDL</sequence>
<dbReference type="PANTHER" id="PTHR33711:SF9">
    <property type="entry name" value="PROTOCATECHUATE 3,4-DIOXYGENASE ALPHA CHAIN"/>
    <property type="match status" value="1"/>
</dbReference>
<dbReference type="InterPro" id="IPR050770">
    <property type="entry name" value="Intradiol_RC_Dioxygenase"/>
</dbReference>
<name>A6F015_9GAMM</name>
<dbReference type="EMBL" id="ABCP01000011">
    <property type="protein sequence ID" value="EDM47928.1"/>
    <property type="molecule type" value="Genomic_DNA"/>
</dbReference>
<dbReference type="Gene3D" id="2.60.130.10">
    <property type="entry name" value="Aromatic compound dioxygenase"/>
    <property type="match status" value="1"/>
</dbReference>
<evidence type="ECO:0000313" key="6">
    <source>
        <dbReference type="Proteomes" id="UP000005856"/>
    </source>
</evidence>
<dbReference type="SUPFAM" id="SSF49482">
    <property type="entry name" value="Aromatic compound dioxygenase"/>
    <property type="match status" value="1"/>
</dbReference>
<dbReference type="InterPro" id="IPR012786">
    <property type="entry name" value="Protocat_dOase_a"/>
</dbReference>
<evidence type="ECO:0000256" key="1">
    <source>
        <dbReference type="ARBA" id="ARBA00007825"/>
    </source>
</evidence>
<dbReference type="RefSeq" id="WP_007153611.1">
    <property type="nucleotide sequence ID" value="NZ_ABCP01000011.1"/>
</dbReference>
<keyword evidence="3" id="KW-0560">Oxidoreductase</keyword>
<proteinExistence type="inferred from homology"/>
<dbReference type="OrthoDB" id="9805815at2"/>
<evidence type="ECO:0000256" key="3">
    <source>
        <dbReference type="ARBA" id="ARBA00023002"/>
    </source>
</evidence>
<evidence type="ECO:0000259" key="4">
    <source>
        <dbReference type="PROSITE" id="PS00083"/>
    </source>
</evidence>
<dbReference type="NCBIfam" id="TIGR02423">
    <property type="entry name" value="protocat_alph"/>
    <property type="match status" value="1"/>
</dbReference>
<dbReference type="STRING" id="443152.MDG893_15100"/>
<dbReference type="GO" id="GO:0018578">
    <property type="term" value="F:protocatechuate 3,4-dioxygenase activity"/>
    <property type="evidence" value="ECO:0007669"/>
    <property type="project" value="InterPro"/>
</dbReference>
<dbReference type="AlphaFoldDB" id="A6F015"/>
<dbReference type="InterPro" id="IPR015889">
    <property type="entry name" value="Intradiol_dOase_core"/>
</dbReference>
<dbReference type="CDD" id="cd03463">
    <property type="entry name" value="3_4-PCD_alpha"/>
    <property type="match status" value="1"/>
</dbReference>
<dbReference type="eggNOG" id="COG3485">
    <property type="taxonomic scope" value="Bacteria"/>
</dbReference>
<protein>
    <submittedName>
        <fullName evidence="5">Protocatechuate 3,4-dioxygenase, alpha subunit</fullName>
    </submittedName>
</protein>
<comment type="caution">
    <text evidence="5">The sequence shown here is derived from an EMBL/GenBank/DDBJ whole genome shotgun (WGS) entry which is preliminary data.</text>
</comment>
<keyword evidence="2 5" id="KW-0223">Dioxygenase</keyword>
<comment type="similarity">
    <text evidence="1">Belongs to the intradiol ring-cleavage dioxygenase family.</text>
</comment>
<reference evidence="5 6" key="1">
    <citation type="submission" date="2007-06" db="EMBL/GenBank/DDBJ databases">
        <authorList>
            <person name="Green D."/>
            <person name="Ferriera S."/>
            <person name="Johnson J."/>
            <person name="Kravitz S."/>
            <person name="Beeson K."/>
            <person name="Sutton G."/>
            <person name="Rogers Y.-H."/>
            <person name="Friedman R."/>
            <person name="Frazier M."/>
            <person name="Venter J.C."/>
        </authorList>
    </citation>
    <scope>NUCLEOTIDE SEQUENCE [LARGE SCALE GENOMIC DNA]</scope>
    <source>
        <strain evidence="5 6">DG893</strain>
    </source>
</reference>
<feature type="domain" description="Intradiol ring-cleavage dioxygenases" evidence="4">
    <location>
        <begin position="48"/>
        <end position="76"/>
    </location>
</feature>
<dbReference type="Proteomes" id="UP000005856">
    <property type="component" value="Unassembled WGS sequence"/>
</dbReference>
<gene>
    <name evidence="5" type="ORF">MDG893_15100</name>
</gene>